<dbReference type="InterPro" id="IPR047090">
    <property type="entry name" value="AspRS_core"/>
</dbReference>
<dbReference type="GO" id="GO:0003676">
    <property type="term" value="F:nucleic acid binding"/>
    <property type="evidence" value="ECO:0007669"/>
    <property type="project" value="InterPro"/>
</dbReference>
<evidence type="ECO:0000313" key="10">
    <source>
        <dbReference type="Proteomes" id="UP000503399"/>
    </source>
</evidence>
<dbReference type="SUPFAM" id="SSF55261">
    <property type="entry name" value="GAD domain-like"/>
    <property type="match status" value="1"/>
</dbReference>
<feature type="binding site" evidence="7">
    <location>
        <position position="223"/>
    </location>
    <ligand>
        <name>L-aspartate</name>
        <dbReference type="ChEBI" id="CHEBI:29991"/>
    </ligand>
</feature>
<dbReference type="GO" id="GO:0006422">
    <property type="term" value="P:aspartyl-tRNA aminoacylation"/>
    <property type="evidence" value="ECO:0007669"/>
    <property type="project" value="UniProtKB-UniRule"/>
</dbReference>
<dbReference type="SUPFAM" id="SSF55681">
    <property type="entry name" value="Class II aaRS and biotin synthetases"/>
    <property type="match status" value="1"/>
</dbReference>
<feature type="binding site" evidence="7">
    <location>
        <begin position="223"/>
        <end position="225"/>
    </location>
    <ligand>
        <name>ATP</name>
        <dbReference type="ChEBI" id="CHEBI:30616"/>
    </ligand>
</feature>
<dbReference type="Gene3D" id="3.30.1360.30">
    <property type="entry name" value="GAD-like domain"/>
    <property type="match status" value="1"/>
</dbReference>
<dbReference type="CDD" id="cd04317">
    <property type="entry name" value="EcAspRS_like_N"/>
    <property type="match status" value="1"/>
</dbReference>
<feature type="binding site" evidence="7">
    <location>
        <begin position="529"/>
        <end position="532"/>
    </location>
    <ligand>
        <name>ATP</name>
        <dbReference type="ChEBI" id="CHEBI:30616"/>
    </ligand>
</feature>
<feature type="region of interest" description="Aspartate" evidence="7">
    <location>
        <begin position="201"/>
        <end position="204"/>
    </location>
</feature>
<evidence type="ECO:0000256" key="6">
    <source>
        <dbReference type="ARBA" id="ARBA00023146"/>
    </source>
</evidence>
<dbReference type="NCBIfam" id="NF001750">
    <property type="entry name" value="PRK00476.1"/>
    <property type="match status" value="1"/>
</dbReference>
<dbReference type="Pfam" id="PF02938">
    <property type="entry name" value="GAD"/>
    <property type="match status" value="1"/>
</dbReference>
<feature type="binding site" evidence="7">
    <location>
        <position position="232"/>
    </location>
    <ligand>
        <name>ATP</name>
        <dbReference type="ChEBI" id="CHEBI:30616"/>
    </ligand>
</feature>
<dbReference type="InterPro" id="IPR029351">
    <property type="entry name" value="GAD_dom"/>
</dbReference>
<comment type="similarity">
    <text evidence="1 7">Belongs to the class-II aminoacyl-tRNA synthetase family. Type 1 subfamily.</text>
</comment>
<dbReference type="AlphaFoldDB" id="A0A6F8ZH39"/>
<keyword evidence="4 7" id="KW-0067">ATP-binding</keyword>
<gene>
    <name evidence="7 9" type="primary">aspS</name>
    <name evidence="9" type="ORF">R50_1464</name>
</gene>
<feature type="binding site" evidence="7">
    <location>
        <position position="477"/>
    </location>
    <ligand>
        <name>ATP</name>
        <dbReference type="ChEBI" id="CHEBI:30616"/>
    </ligand>
</feature>
<evidence type="ECO:0000256" key="2">
    <source>
        <dbReference type="ARBA" id="ARBA00022598"/>
    </source>
</evidence>
<dbReference type="InterPro" id="IPR047089">
    <property type="entry name" value="Asp-tRNA-ligase_1_N"/>
</dbReference>
<organism evidence="9 10">
    <name type="scientific">Candidatus Hydrogenisulfobacillus filiaventi</name>
    <dbReference type="NCBI Taxonomy" id="2707344"/>
    <lineage>
        <taxon>Bacteria</taxon>
        <taxon>Bacillati</taxon>
        <taxon>Bacillota</taxon>
        <taxon>Clostridia</taxon>
        <taxon>Eubacteriales</taxon>
        <taxon>Clostridiales Family XVII. Incertae Sedis</taxon>
        <taxon>Candidatus Hydrogenisulfobacillus</taxon>
    </lineage>
</organism>
<dbReference type="InterPro" id="IPR004364">
    <property type="entry name" value="Aa-tRNA-synt_II"/>
</dbReference>
<dbReference type="InterPro" id="IPR004365">
    <property type="entry name" value="NA-bd_OB_tRNA"/>
</dbReference>
<protein>
    <recommendedName>
        <fullName evidence="7">Aspartate--tRNA(Asp/Asn) ligase</fullName>
        <ecNumber evidence="7">6.1.1.23</ecNumber>
    </recommendedName>
    <alternativeName>
        <fullName evidence="7">Aspartyl-tRNA synthetase</fullName>
        <shortName evidence="7">AspRS</shortName>
    </alternativeName>
    <alternativeName>
        <fullName evidence="7">Non-discriminating aspartyl-tRNA synthetase</fullName>
        <shortName evidence="7">ND-AspRS</shortName>
    </alternativeName>
</protein>
<name>A0A6F8ZH39_9FIRM</name>
<proteinExistence type="inferred from homology"/>
<evidence type="ECO:0000256" key="5">
    <source>
        <dbReference type="ARBA" id="ARBA00022917"/>
    </source>
</evidence>
<dbReference type="PRINTS" id="PR01042">
    <property type="entry name" value="TRNASYNTHASP"/>
</dbReference>
<dbReference type="InterPro" id="IPR012340">
    <property type="entry name" value="NA-bd_OB-fold"/>
</dbReference>
<feature type="binding site" evidence="7">
    <location>
        <position position="177"/>
    </location>
    <ligand>
        <name>L-aspartate</name>
        <dbReference type="ChEBI" id="CHEBI:29991"/>
    </ligand>
</feature>
<feature type="site" description="Important for tRNA non-discrimination" evidence="7">
    <location>
        <position position="84"/>
    </location>
</feature>
<feature type="binding site" evidence="7">
    <location>
        <position position="443"/>
    </location>
    <ligand>
        <name>L-aspartate</name>
        <dbReference type="ChEBI" id="CHEBI:29991"/>
    </ligand>
</feature>
<dbReference type="InterPro" id="IPR006195">
    <property type="entry name" value="aa-tRNA-synth_II"/>
</dbReference>
<comment type="subunit">
    <text evidence="7">Homodimer.</text>
</comment>
<dbReference type="HAMAP" id="MF_00044">
    <property type="entry name" value="Asp_tRNA_synth_type1"/>
    <property type="match status" value="1"/>
</dbReference>
<dbReference type="GO" id="GO:0005524">
    <property type="term" value="F:ATP binding"/>
    <property type="evidence" value="ECO:0007669"/>
    <property type="project" value="UniProtKB-UniRule"/>
</dbReference>
<dbReference type="SUPFAM" id="SSF50249">
    <property type="entry name" value="Nucleic acid-binding proteins"/>
    <property type="match status" value="1"/>
</dbReference>
<evidence type="ECO:0000256" key="4">
    <source>
        <dbReference type="ARBA" id="ARBA00022840"/>
    </source>
</evidence>
<dbReference type="Pfam" id="PF00152">
    <property type="entry name" value="tRNA-synt_2"/>
    <property type="match status" value="1"/>
</dbReference>
<dbReference type="InterPro" id="IPR004524">
    <property type="entry name" value="Asp-tRNA-ligase_1"/>
</dbReference>
<dbReference type="Gene3D" id="3.30.930.10">
    <property type="entry name" value="Bira Bifunctional Protein, Domain 2"/>
    <property type="match status" value="1"/>
</dbReference>
<dbReference type="EC" id="6.1.1.23" evidence="7"/>
<evidence type="ECO:0000259" key="8">
    <source>
        <dbReference type="PROSITE" id="PS50862"/>
    </source>
</evidence>
<dbReference type="Pfam" id="PF01336">
    <property type="entry name" value="tRNA_anti-codon"/>
    <property type="match status" value="1"/>
</dbReference>
<comment type="subcellular location">
    <subcellularLocation>
        <location evidence="7">Cytoplasm</location>
    </subcellularLocation>
</comment>
<keyword evidence="3 7" id="KW-0547">Nucleotide-binding</keyword>
<dbReference type="InterPro" id="IPR045864">
    <property type="entry name" value="aa-tRNA-synth_II/BPL/LPL"/>
</dbReference>
<dbReference type="GO" id="GO:0004815">
    <property type="term" value="F:aspartate-tRNA ligase activity"/>
    <property type="evidence" value="ECO:0007669"/>
    <property type="project" value="UniProtKB-UniRule"/>
</dbReference>
<dbReference type="Gene3D" id="2.40.50.140">
    <property type="entry name" value="Nucleic acid-binding proteins"/>
    <property type="match status" value="1"/>
</dbReference>
<evidence type="ECO:0000256" key="7">
    <source>
        <dbReference type="HAMAP-Rule" id="MF_00044"/>
    </source>
</evidence>
<dbReference type="GO" id="GO:0140096">
    <property type="term" value="F:catalytic activity, acting on a protein"/>
    <property type="evidence" value="ECO:0007669"/>
    <property type="project" value="UniProtKB-ARBA"/>
</dbReference>
<dbReference type="CDD" id="cd00777">
    <property type="entry name" value="AspRS_core"/>
    <property type="match status" value="1"/>
</dbReference>
<feature type="binding site" evidence="7">
    <location>
        <position position="484"/>
    </location>
    <ligand>
        <name>L-aspartate</name>
        <dbReference type="ChEBI" id="CHEBI:29991"/>
    </ligand>
</feature>
<keyword evidence="10" id="KW-1185">Reference proteome</keyword>
<sequence>MGVHRTVYAGEIGEALAGREVTVAGWVHRRRDHGGLIFIDLRDRSGIVQVVVTPERAEAFAAAERLRLEYVVRVRGTVRLRPPGMANPDLSTGTVEVEAAEIHVYAESRTPPFLPQESAEGVDELVRLRYRYIDLRRPELQAHFRMRDHVIRAMRDFFAAEGFWEVETPALARSTPEGARDFLVPSRLQPGHFYALPQSPQIFKQLLMVAGFDRYYQIVKAFRDEDLRADRQPEFTQLDVEMSFMSRDEILELMERMIRTVFRTTLGTDPGPMPRMTYAEAMRLYGSDKPDLRAGPPLVDLTAASRELGWSLLREAPAVSGVRIPDWHPSRRELDAWVERARALGLGGLVWILREGDGWRSSAGKWLGEDGMATLGTVAGLRPGDGLLVAAGPEAEVLAAAGSLRVEAAQALGRLEEGWRFLWVTDFPMFEWSQEEQRLTAMHHPFTMPKEADWERLESDPLACRAEAYDVVLNGVELASGSLRIYDPGLQRRIFAILGLGDQEIEEKFGFLVRAFQYGAPPHGGIAFGLDRLVMLMVGARTIREVIAFPKTASGTDPLMEAPAPVDPRQLRELGLTLIRDRGRA</sequence>
<evidence type="ECO:0000256" key="3">
    <source>
        <dbReference type="ARBA" id="ARBA00022741"/>
    </source>
</evidence>
<dbReference type="PANTHER" id="PTHR22594">
    <property type="entry name" value="ASPARTYL/LYSYL-TRNA SYNTHETASE"/>
    <property type="match status" value="1"/>
</dbReference>
<keyword evidence="6 7" id="KW-0030">Aminoacyl-tRNA synthetase</keyword>
<dbReference type="GO" id="GO:0005737">
    <property type="term" value="C:cytoplasm"/>
    <property type="evidence" value="ECO:0007669"/>
    <property type="project" value="UniProtKB-SubCell"/>
</dbReference>
<keyword evidence="5 7" id="KW-0648">Protein biosynthesis</keyword>
<dbReference type="KEGG" id="hfv:R50_1464"/>
<comment type="catalytic activity">
    <reaction evidence="7">
        <text>tRNA(Asx) + L-aspartate + ATP = L-aspartyl-tRNA(Asx) + AMP + diphosphate</text>
        <dbReference type="Rhea" id="RHEA:18349"/>
        <dbReference type="Rhea" id="RHEA-COMP:9710"/>
        <dbReference type="Rhea" id="RHEA-COMP:9711"/>
        <dbReference type="ChEBI" id="CHEBI:29991"/>
        <dbReference type="ChEBI" id="CHEBI:30616"/>
        <dbReference type="ChEBI" id="CHEBI:33019"/>
        <dbReference type="ChEBI" id="CHEBI:78442"/>
        <dbReference type="ChEBI" id="CHEBI:78516"/>
        <dbReference type="ChEBI" id="CHEBI:456215"/>
        <dbReference type="EC" id="6.1.1.23"/>
    </reaction>
</comment>
<dbReference type="InterPro" id="IPR002312">
    <property type="entry name" value="Asp/Asn-tRNA-synth_IIb"/>
</dbReference>
<dbReference type="Proteomes" id="UP000503399">
    <property type="component" value="Chromosome"/>
</dbReference>
<feature type="domain" description="Aminoacyl-transfer RNA synthetases class-II family profile" evidence="8">
    <location>
        <begin position="144"/>
        <end position="550"/>
    </location>
</feature>
<dbReference type="GO" id="GO:0016740">
    <property type="term" value="F:transferase activity"/>
    <property type="evidence" value="ECO:0007669"/>
    <property type="project" value="UniProtKB-ARBA"/>
</dbReference>
<dbReference type="NCBIfam" id="TIGR00459">
    <property type="entry name" value="aspS_bact"/>
    <property type="match status" value="1"/>
</dbReference>
<keyword evidence="7" id="KW-0963">Cytoplasm</keyword>
<evidence type="ECO:0000313" key="9">
    <source>
        <dbReference type="EMBL" id="CAB1128970.1"/>
    </source>
</evidence>
<dbReference type="PANTHER" id="PTHR22594:SF5">
    <property type="entry name" value="ASPARTATE--TRNA LIGASE, MITOCHONDRIAL"/>
    <property type="match status" value="1"/>
</dbReference>
<evidence type="ECO:0000256" key="1">
    <source>
        <dbReference type="ARBA" id="ARBA00006303"/>
    </source>
</evidence>
<dbReference type="InterPro" id="IPR004115">
    <property type="entry name" value="GAD-like_sf"/>
</dbReference>
<keyword evidence="2 7" id="KW-0436">Ligase</keyword>
<dbReference type="PROSITE" id="PS50862">
    <property type="entry name" value="AA_TRNA_LIGASE_II"/>
    <property type="match status" value="1"/>
</dbReference>
<dbReference type="GO" id="GO:0050560">
    <property type="term" value="F:aspartate-tRNA(Asn) ligase activity"/>
    <property type="evidence" value="ECO:0007669"/>
    <property type="project" value="UniProtKB-EC"/>
</dbReference>
<reference evidence="9 10" key="1">
    <citation type="submission" date="2020-02" db="EMBL/GenBank/DDBJ databases">
        <authorList>
            <person name="Hogendoorn C."/>
        </authorList>
    </citation>
    <scope>NUCLEOTIDE SEQUENCE [LARGE SCALE GENOMIC DNA]</scope>
    <source>
        <strain evidence="9">R501</strain>
    </source>
</reference>
<feature type="site" description="Important for tRNA non-discrimination" evidence="7">
    <location>
        <position position="33"/>
    </location>
</feature>
<accession>A0A6F8ZH39</accession>
<comment type="function">
    <text evidence="7">Aspartyl-tRNA synthetase with relaxed tRNA specificity since it is able to aspartylate not only its cognate tRNA(Asp) but also tRNA(Asn). Reaction proceeds in two steps: L-aspartate is first activated by ATP to form Asp-AMP and then transferred to the acceptor end of tRNA(Asp/Asn).</text>
</comment>
<dbReference type="EMBL" id="LR778114">
    <property type="protein sequence ID" value="CAB1128970.1"/>
    <property type="molecule type" value="Genomic_DNA"/>
</dbReference>